<reference evidence="1" key="1">
    <citation type="journal article" date="2020" name="Nature">
        <title>Giant virus diversity and host interactions through global metagenomics.</title>
        <authorList>
            <person name="Schulz F."/>
            <person name="Roux S."/>
            <person name="Paez-Espino D."/>
            <person name="Jungbluth S."/>
            <person name="Walsh D.A."/>
            <person name="Denef V.J."/>
            <person name="McMahon K.D."/>
            <person name="Konstantinidis K.T."/>
            <person name="Eloe-Fadrosh E.A."/>
            <person name="Kyrpides N.C."/>
            <person name="Woyke T."/>
        </authorList>
    </citation>
    <scope>NUCLEOTIDE SEQUENCE</scope>
    <source>
        <strain evidence="1">GVMAG-M-3300023174-102</strain>
    </source>
</reference>
<dbReference type="EMBL" id="MN739515">
    <property type="protein sequence ID" value="QHT09768.1"/>
    <property type="molecule type" value="Genomic_DNA"/>
</dbReference>
<sequence length="293" mass="32214">MSIDTSLIAFKAITNFTNELEELFGAKQHSLRLYSRLINKTTLAHDKPIQKHIEAFRLFCQSNRDAITEKNMNKLNNSNIQYSERVFINMKNILAMADTETQTVIWKHLLLISAILDPSGRAKELLREACSSDNTGTESNFLTDIINKVEEHVDPNASPMEAIASIMKSGVFTDLVSGMNNGLQDGSLDLSKLLGSVQGMVTKLSNKNGSEGSDDSLNMINNMVGMLGKQNGEDGGNNMTELMAMMGPMLATLNTAMPSRSTGSVQQQLPDIMNMISSLNMDNSKISNVEQLE</sequence>
<evidence type="ECO:0000313" key="1">
    <source>
        <dbReference type="EMBL" id="QHT09768.1"/>
    </source>
</evidence>
<protein>
    <submittedName>
        <fullName evidence="1">Uncharacterized protein</fullName>
    </submittedName>
</protein>
<name>A0A6C0CZ21_9ZZZZ</name>
<dbReference type="Pfam" id="PF19241">
    <property type="entry name" value="DUF5891"/>
    <property type="match status" value="1"/>
</dbReference>
<organism evidence="1">
    <name type="scientific">viral metagenome</name>
    <dbReference type="NCBI Taxonomy" id="1070528"/>
    <lineage>
        <taxon>unclassified sequences</taxon>
        <taxon>metagenomes</taxon>
        <taxon>organismal metagenomes</taxon>
    </lineage>
</organism>
<dbReference type="AlphaFoldDB" id="A0A6C0CZ21"/>
<proteinExistence type="predicted"/>
<dbReference type="InterPro" id="IPR045409">
    <property type="entry name" value="DUF5891"/>
</dbReference>
<accession>A0A6C0CZ21</accession>